<name>A0ABT3X262_9BACL</name>
<comment type="caution">
    <text evidence="1">The sequence shown here is derived from an EMBL/GenBank/DDBJ whole genome shotgun (WGS) entry which is preliminary data.</text>
</comment>
<gene>
    <name evidence="1" type="ORF">OS242_13570</name>
</gene>
<dbReference type="Pfam" id="PF05593">
    <property type="entry name" value="RHS_repeat"/>
    <property type="match status" value="1"/>
</dbReference>
<organism evidence="1 2">
    <name type="scientific">Tumebacillus lacus</name>
    <dbReference type="NCBI Taxonomy" id="2995335"/>
    <lineage>
        <taxon>Bacteria</taxon>
        <taxon>Bacillati</taxon>
        <taxon>Bacillota</taxon>
        <taxon>Bacilli</taxon>
        <taxon>Bacillales</taxon>
        <taxon>Alicyclobacillaceae</taxon>
        <taxon>Tumebacillus</taxon>
    </lineage>
</organism>
<dbReference type="RefSeq" id="WP_267152225.1">
    <property type="nucleotide sequence ID" value="NZ_JAPMLT010000008.1"/>
</dbReference>
<dbReference type="EMBL" id="JAPMLT010000008">
    <property type="protein sequence ID" value="MCX7570973.1"/>
    <property type="molecule type" value="Genomic_DNA"/>
</dbReference>
<dbReference type="Gene3D" id="2.180.10.10">
    <property type="entry name" value="RHS repeat-associated core"/>
    <property type="match status" value="1"/>
</dbReference>
<evidence type="ECO:0000313" key="2">
    <source>
        <dbReference type="Proteomes" id="UP001208017"/>
    </source>
</evidence>
<evidence type="ECO:0000313" key="1">
    <source>
        <dbReference type="EMBL" id="MCX7570973.1"/>
    </source>
</evidence>
<keyword evidence="2" id="KW-1185">Reference proteome</keyword>
<dbReference type="Proteomes" id="UP001208017">
    <property type="component" value="Unassembled WGS sequence"/>
</dbReference>
<protein>
    <submittedName>
        <fullName evidence="1">RHS repeat protein</fullName>
    </submittedName>
</protein>
<dbReference type="NCBIfam" id="TIGR01643">
    <property type="entry name" value="YD_repeat_2x"/>
    <property type="match status" value="1"/>
</dbReference>
<proteinExistence type="predicted"/>
<dbReference type="InterPro" id="IPR031325">
    <property type="entry name" value="RHS_repeat"/>
</dbReference>
<dbReference type="InterPro" id="IPR006530">
    <property type="entry name" value="YD"/>
</dbReference>
<reference evidence="1 2" key="1">
    <citation type="submission" date="2022-11" db="EMBL/GenBank/DDBJ databases">
        <title>Study of microbial diversity in lake waters.</title>
        <authorList>
            <person name="Zhang J."/>
        </authorList>
    </citation>
    <scope>NUCLEOTIDE SEQUENCE [LARGE SCALE GENOMIC DNA]</scope>
    <source>
        <strain evidence="1 2">DT12</strain>
    </source>
</reference>
<accession>A0ABT3X262</accession>
<sequence>MYANQQYGQPFAYDDDNRLTKVSYRDGTYVSYAYDAFGRKVFREEQYFDLNGPGASTFTPPCRNLRYNKNHLPIPLEEAVQHHVI</sequence>